<evidence type="ECO:0000313" key="2">
    <source>
        <dbReference type="EMBL" id="WWF04317.1"/>
    </source>
</evidence>
<organism evidence="2 3">
    <name type="scientific">Janibacter terrae</name>
    <dbReference type="NCBI Taxonomy" id="103817"/>
    <lineage>
        <taxon>Bacteria</taxon>
        <taxon>Bacillati</taxon>
        <taxon>Actinomycetota</taxon>
        <taxon>Actinomycetes</taxon>
        <taxon>Micrococcales</taxon>
        <taxon>Intrasporangiaceae</taxon>
        <taxon>Janibacter</taxon>
    </lineage>
</organism>
<feature type="compositionally biased region" description="Basic and acidic residues" evidence="1">
    <location>
        <begin position="13"/>
        <end position="40"/>
    </location>
</feature>
<reference evidence="2 3" key="1">
    <citation type="submission" date="2022-09" db="EMBL/GenBank/DDBJ databases">
        <title>Complete genome sequence of Janibacter terrae strain COS04-44, PCL-degrading bacteria isolated from oil spilled coast.</title>
        <authorList>
            <person name="Park H."/>
            <person name="Kim J.Y."/>
            <person name="An S.H."/>
            <person name="Lee C.M."/>
            <person name="Weon H.-Y."/>
        </authorList>
    </citation>
    <scope>NUCLEOTIDE SEQUENCE [LARGE SCALE GENOMIC DNA]</scope>
    <source>
        <strain evidence="2 3">COS04-44</strain>
    </source>
</reference>
<dbReference type="RefSeq" id="WP_338537745.1">
    <property type="nucleotide sequence ID" value="NZ_CP104874.1"/>
</dbReference>
<dbReference type="Pfam" id="PF14013">
    <property type="entry name" value="MT0933_antitox"/>
    <property type="match status" value="1"/>
</dbReference>
<proteinExistence type="predicted"/>
<sequence>MGNTPQQFNGGEYVDKARDAARNHPDQARSAIDKVQDAVDQRTGGRFTSIIDTAGDFLEDRIGLPTEQETGPEGQTDPKGQTDPEGQSDPTGCGKLPG</sequence>
<dbReference type="InterPro" id="IPR028037">
    <property type="entry name" value="Antitoxin_Rv0909/MT0933"/>
</dbReference>
<gene>
    <name evidence="2" type="ORF">N5P18_11510</name>
</gene>
<dbReference type="Proteomes" id="UP001381003">
    <property type="component" value="Chromosome"/>
</dbReference>
<evidence type="ECO:0000313" key="3">
    <source>
        <dbReference type="Proteomes" id="UP001381003"/>
    </source>
</evidence>
<evidence type="ECO:0000256" key="1">
    <source>
        <dbReference type="SAM" id="MobiDB-lite"/>
    </source>
</evidence>
<feature type="region of interest" description="Disordered" evidence="1">
    <location>
        <begin position="1"/>
        <end position="98"/>
    </location>
</feature>
<dbReference type="EMBL" id="CP104874">
    <property type="protein sequence ID" value="WWF04317.1"/>
    <property type="molecule type" value="Genomic_DNA"/>
</dbReference>
<accession>A0ABZ2FAJ0</accession>
<keyword evidence="3" id="KW-1185">Reference proteome</keyword>
<name>A0ABZ2FAJ0_9MICO</name>
<protein>
    <submittedName>
        <fullName evidence="2">Antitoxin</fullName>
    </submittedName>
</protein>